<keyword evidence="4 5" id="KW-0472">Membrane</keyword>
<sequence>MLDVLKTRFQGLIIICEEKASHNYFTNVYGLSRSLYALVTLFSLIFNSTESLFSPLTYKKKEILIAFSNINLFHIFGYDGLIYSKIIAIVILIICVMGYFPRYFGVLQWWVSFSFLNACTIVEGGDQITNNVLLLLIPITLMDSRKNHWINTVSINNNLYKNFIAHVLFCMISIQISVLYLQAGVEKLYKVDEWVDGSAIYYWLNSNLFGMAEYLRPIFFPIINTPKLLFIINWSVIIFELLMAGAIFMEYQKRKKLIYYAVGFHFLIAFFFGLVTFFIAMTATVIIYLIPKDLQIQFLLKKKR</sequence>
<evidence type="ECO:0000259" key="6">
    <source>
        <dbReference type="SMART" id="SM00752"/>
    </source>
</evidence>
<protein>
    <recommendedName>
        <fullName evidence="6">HTTM-like domain-containing protein</fullName>
    </recommendedName>
</protein>
<dbReference type="EMBL" id="JAAABJ010000328">
    <property type="protein sequence ID" value="NAW50482.1"/>
    <property type="molecule type" value="Genomic_DNA"/>
</dbReference>
<evidence type="ECO:0000256" key="3">
    <source>
        <dbReference type="ARBA" id="ARBA00022989"/>
    </source>
</evidence>
<evidence type="ECO:0000256" key="2">
    <source>
        <dbReference type="ARBA" id="ARBA00022692"/>
    </source>
</evidence>
<dbReference type="GO" id="GO:0012505">
    <property type="term" value="C:endomembrane system"/>
    <property type="evidence" value="ECO:0007669"/>
    <property type="project" value="UniProtKB-SubCell"/>
</dbReference>
<feature type="transmembrane region" description="Helical" evidence="5">
    <location>
        <begin position="202"/>
        <end position="223"/>
    </location>
</feature>
<evidence type="ECO:0000256" key="1">
    <source>
        <dbReference type="ARBA" id="ARBA00004127"/>
    </source>
</evidence>
<comment type="subcellular location">
    <subcellularLocation>
        <location evidence="1">Endomembrane system</location>
        <topology evidence="1">Multi-pass membrane protein</topology>
    </subcellularLocation>
</comment>
<evidence type="ECO:0000313" key="7">
    <source>
        <dbReference type="EMBL" id="NAW50482.1"/>
    </source>
</evidence>
<evidence type="ECO:0000256" key="4">
    <source>
        <dbReference type="ARBA" id="ARBA00023136"/>
    </source>
</evidence>
<evidence type="ECO:0000313" key="8">
    <source>
        <dbReference type="Proteomes" id="UP000553459"/>
    </source>
</evidence>
<dbReference type="NCBIfam" id="TIGR04033">
    <property type="entry name" value="export_SdpB"/>
    <property type="match status" value="1"/>
</dbReference>
<dbReference type="SMART" id="SM00752">
    <property type="entry name" value="HTTM"/>
    <property type="match status" value="1"/>
</dbReference>
<reference evidence="7 8" key="1">
    <citation type="submission" date="2019-11" db="EMBL/GenBank/DDBJ databases">
        <title>Characterization of Elizabethkingia argenteiflava sp. nov., isolated from inner surface of Soybean Pods.</title>
        <authorList>
            <person name="Mo S."/>
        </authorList>
    </citation>
    <scope>NUCLEOTIDE SEQUENCE [LARGE SCALE GENOMIC DNA]</scope>
    <source>
        <strain evidence="7 8">YB22</strain>
    </source>
</reference>
<name>A0A845PQL4_9FLAO</name>
<keyword evidence="2 5" id="KW-0812">Transmembrane</keyword>
<feature type="transmembrane region" description="Helical" evidence="5">
    <location>
        <begin position="35"/>
        <end position="54"/>
    </location>
</feature>
<feature type="transmembrane region" description="Helical" evidence="5">
    <location>
        <begin position="163"/>
        <end position="181"/>
    </location>
</feature>
<keyword evidence="8" id="KW-1185">Reference proteome</keyword>
<dbReference type="InterPro" id="IPR052964">
    <property type="entry name" value="Sporulation_signal_mat"/>
</dbReference>
<dbReference type="InterPro" id="IPR011020">
    <property type="entry name" value="HTTM-like"/>
</dbReference>
<proteinExistence type="predicted"/>
<gene>
    <name evidence="7" type="ORF">GNY06_03465</name>
</gene>
<accession>A0A845PQL4</accession>
<dbReference type="AlphaFoldDB" id="A0A845PQL4"/>
<evidence type="ECO:0000256" key="5">
    <source>
        <dbReference type="SAM" id="Phobius"/>
    </source>
</evidence>
<dbReference type="PANTHER" id="PTHR39535:SF2">
    <property type="entry name" value="HTTM DOMAIN-CONTAINING PROTEIN"/>
    <property type="match status" value="1"/>
</dbReference>
<keyword evidence="3 5" id="KW-1133">Transmembrane helix</keyword>
<dbReference type="Proteomes" id="UP000553459">
    <property type="component" value="Unassembled WGS sequence"/>
</dbReference>
<feature type="domain" description="HTTM-like" evidence="6">
    <location>
        <begin position="21"/>
        <end position="293"/>
    </location>
</feature>
<feature type="transmembrane region" description="Helical" evidence="5">
    <location>
        <begin position="229"/>
        <end position="248"/>
    </location>
</feature>
<dbReference type="PANTHER" id="PTHR39535">
    <property type="entry name" value="SPORULATION-DELAYING PROTEIN SDPB"/>
    <property type="match status" value="1"/>
</dbReference>
<comment type="caution">
    <text evidence="7">The sequence shown here is derived from an EMBL/GenBank/DDBJ whole genome shotgun (WGS) entry which is preliminary data.</text>
</comment>
<feature type="transmembrane region" description="Helical" evidence="5">
    <location>
        <begin position="257"/>
        <end position="290"/>
    </location>
</feature>
<feature type="transmembrane region" description="Helical" evidence="5">
    <location>
        <begin position="75"/>
        <end position="100"/>
    </location>
</feature>
<organism evidence="7 8">
    <name type="scientific">Elizabethkingia argenteiflava</name>
    <dbReference type="NCBI Taxonomy" id="2681556"/>
    <lineage>
        <taxon>Bacteria</taxon>
        <taxon>Pseudomonadati</taxon>
        <taxon>Bacteroidota</taxon>
        <taxon>Flavobacteriia</taxon>
        <taxon>Flavobacteriales</taxon>
        <taxon>Weeksellaceae</taxon>
        <taxon>Elizabethkingia</taxon>
    </lineage>
</organism>
<dbReference type="InterPro" id="IPR023894">
    <property type="entry name" value="Sporulation_SdpB"/>
</dbReference>